<reference evidence="1 2" key="1">
    <citation type="submission" date="2014-12" db="EMBL/GenBank/DDBJ databases">
        <title>Draft Genome Sequence of Pseudoalteromonas luteoviolacea HI1.</title>
        <authorList>
            <person name="Asahina A.Y."/>
            <person name="Hadfield M.G."/>
        </authorList>
    </citation>
    <scope>NUCLEOTIDE SEQUENCE [LARGE SCALE GENOMIC DNA]</scope>
    <source>
        <strain evidence="1 2">HI1</strain>
    </source>
</reference>
<comment type="caution">
    <text evidence="1">The sequence shown here is derived from an EMBL/GenBank/DDBJ whole genome shotgun (WGS) entry which is preliminary data.</text>
</comment>
<organism evidence="1 2">
    <name type="scientific">Pseudoalteromonas luteoviolacea</name>
    <dbReference type="NCBI Taxonomy" id="43657"/>
    <lineage>
        <taxon>Bacteria</taxon>
        <taxon>Pseudomonadati</taxon>
        <taxon>Pseudomonadota</taxon>
        <taxon>Gammaproteobacteria</taxon>
        <taxon>Alteromonadales</taxon>
        <taxon>Pseudoalteromonadaceae</taxon>
        <taxon>Pseudoalteromonas</taxon>
    </lineage>
</organism>
<dbReference type="RefSeq" id="WP_039609648.1">
    <property type="nucleotide sequence ID" value="NZ_JWIC01000006.1"/>
</dbReference>
<evidence type="ECO:0000313" key="2">
    <source>
        <dbReference type="Proteomes" id="UP000031327"/>
    </source>
</evidence>
<evidence type="ECO:0000313" key="1">
    <source>
        <dbReference type="EMBL" id="KID56580.1"/>
    </source>
</evidence>
<name>A0A0C1QB06_9GAMM</name>
<proteinExistence type="predicted"/>
<sequence length="132" mass="15302">MSDNLDINGKVPNLIDHVLEELLCTEMWSEGMLVDQANVIYLKVNGCWFRHYFDCAIVFWRNQEKAPKSYEMQELDSYFKVVDLAHNLGIKGLKIQSFETYSIKGGSESVFTFENSRSIVFSNINDITVYRT</sequence>
<dbReference type="AlphaFoldDB" id="A0A0C1QB06"/>
<protein>
    <submittedName>
        <fullName evidence="1">Uncharacterized protein</fullName>
    </submittedName>
</protein>
<gene>
    <name evidence="1" type="ORF">JF50_11635</name>
</gene>
<dbReference type="OrthoDB" id="7064209at2"/>
<dbReference type="Proteomes" id="UP000031327">
    <property type="component" value="Unassembled WGS sequence"/>
</dbReference>
<accession>A0A0C1QB06</accession>
<dbReference type="EMBL" id="JWIC01000006">
    <property type="protein sequence ID" value="KID56580.1"/>
    <property type="molecule type" value="Genomic_DNA"/>
</dbReference>